<proteinExistence type="predicted"/>
<dbReference type="Proteomes" id="UP000323521">
    <property type="component" value="Chromosome"/>
</dbReference>
<sequence length="632" mass="70834">MLFALVCLTVLAFKPVSAKSEGEIKDCLPTVGSYENLKKLLAAAQSSRSQILRNGAMGVTGSAQFAEKAVSAPLESPGGTGEDYSSTNIQVQGVDEADIVKTDGKYIYQVNQGRVIVLLAQPPEKMVLSDTIKFEDGKFSPQELYVDDKYLVVIGAASENAYVDEQKIAPGIRIYPPVWGRGTVKAVIFDISKKDQIKQVREVELAGNYLSSRKIGDELYLVANKYLDQPLRPSYRDSARTDSLVEIPYQEIRYFPECVEPNYLLVAGLNLAQPDREMKVSAYLGAGENIYATEKDLYVAVTGYETKATKPAPEMETMVYKFTLENGQVTYAAKGEVPGTILNQFSMDDHQGYFRIATTKGEIWRTDENTSKNNIYILNADLHITGKIEDIAPGEKIYSVRFMGDRAYLVTFKTVDPLFVVDLHNPEKPQILGALKIPGYSDYLHPYDENHIIGFGKDTTELSQKDWEGKEFGTMAFYQGIKIALFDVTAVAHPVQMYQEVIGDRGTDSELLHNHKALLFSRERNLMAFPVTVMKISNKESLPDNVIQYGEFSFQGAYVYQIDLKEGFKLKGTITHLDPDDNLKAGYDWYASNKNIERILYIGDTLYTLSKSMIKAHDLRELKEISHLNIPQ</sequence>
<evidence type="ECO:0000313" key="1">
    <source>
        <dbReference type="EMBL" id="ATW28988.1"/>
    </source>
</evidence>
<reference evidence="1 2" key="1">
    <citation type="submission" date="2016-10" db="EMBL/GenBank/DDBJ databases">
        <title>Complete Genome Sequence of Peptococcaceae strain DCMF.</title>
        <authorList>
            <person name="Edwards R.J."/>
            <person name="Holland S.I."/>
            <person name="Deshpande N.P."/>
            <person name="Wong Y.K."/>
            <person name="Ertan H."/>
            <person name="Manefield M."/>
            <person name="Russell T.L."/>
            <person name="Lee M.J."/>
        </authorList>
    </citation>
    <scope>NUCLEOTIDE SEQUENCE [LARGE SCALE GENOMIC DNA]</scope>
    <source>
        <strain evidence="1 2">DCMF</strain>
    </source>
</reference>
<protein>
    <recommendedName>
        <fullName evidence="3">Benzoate transporter</fullName>
    </recommendedName>
</protein>
<name>A0A3G1L2X0_FORW1</name>
<dbReference type="Pfam" id="PF09826">
    <property type="entry name" value="Beta_propel"/>
    <property type="match status" value="1"/>
</dbReference>
<evidence type="ECO:0000313" key="2">
    <source>
        <dbReference type="Proteomes" id="UP000323521"/>
    </source>
</evidence>
<keyword evidence="2" id="KW-1185">Reference proteome</keyword>
<dbReference type="EMBL" id="CP017634">
    <property type="protein sequence ID" value="ATW28988.1"/>
    <property type="molecule type" value="Genomic_DNA"/>
</dbReference>
<accession>A0A3G1L2X0</accession>
<dbReference type="InterPro" id="IPR019198">
    <property type="entry name" value="Beta_propeller_containing"/>
</dbReference>
<dbReference type="KEGG" id="fwa:DCMF_28975"/>
<dbReference type="SUPFAM" id="SSF69304">
    <property type="entry name" value="Tricorn protease N-terminal domain"/>
    <property type="match status" value="1"/>
</dbReference>
<organism evidence="1 2">
    <name type="scientific">Formimonas warabiya</name>
    <dbReference type="NCBI Taxonomy" id="1761012"/>
    <lineage>
        <taxon>Bacteria</taxon>
        <taxon>Bacillati</taxon>
        <taxon>Bacillota</taxon>
        <taxon>Clostridia</taxon>
        <taxon>Eubacteriales</taxon>
        <taxon>Peptococcaceae</taxon>
        <taxon>Candidatus Formimonas</taxon>
    </lineage>
</organism>
<dbReference type="InterPro" id="IPR014441">
    <property type="entry name" value="UCP006425_b-propeller"/>
</dbReference>
<evidence type="ECO:0008006" key="3">
    <source>
        <dbReference type="Google" id="ProtNLM"/>
    </source>
</evidence>
<gene>
    <name evidence="1" type="ORF">DCMF_28975</name>
</gene>
<dbReference type="PIRSF" id="PIRSF006425">
    <property type="entry name" value="UCP006425_WD40"/>
    <property type="match status" value="1"/>
</dbReference>
<dbReference type="AlphaFoldDB" id="A0A3G1L2X0"/>